<dbReference type="EMBL" id="CP040637">
    <property type="protein sequence ID" value="QCW01945.1"/>
    <property type="molecule type" value="Genomic_DNA"/>
</dbReference>
<evidence type="ECO:0000313" key="5">
    <source>
        <dbReference type="Proteomes" id="UP000307562"/>
    </source>
</evidence>
<feature type="repeat" description="ANK" evidence="3">
    <location>
        <begin position="43"/>
        <end position="75"/>
    </location>
</feature>
<dbReference type="SMART" id="SM00248">
    <property type="entry name" value="ANK"/>
    <property type="match status" value="4"/>
</dbReference>
<dbReference type="Gene3D" id="1.25.40.20">
    <property type="entry name" value="Ankyrin repeat-containing domain"/>
    <property type="match status" value="1"/>
</dbReference>
<dbReference type="AlphaFoldDB" id="A0A4P9TCZ4"/>
<keyword evidence="1" id="KW-0677">Repeat</keyword>
<dbReference type="PROSITE" id="PS50088">
    <property type="entry name" value="ANK_REPEAT"/>
    <property type="match status" value="3"/>
</dbReference>
<dbReference type="RefSeq" id="WP_138651765.1">
    <property type="nucleotide sequence ID" value="NZ_CP040637.1"/>
</dbReference>
<dbReference type="PROSITE" id="PS50297">
    <property type="entry name" value="ANK_REP_REGION"/>
    <property type="match status" value="3"/>
</dbReference>
<sequence length="170" mass="18577">MSSDNGSDNLYSRTDIESAVVEGDRETFDELVDNADLTHRSDNGSTLLHQAAISGRPDIARELIDRGINLDAQDSGGNTPLLTALEVENYDVVEVLLDAGADPNILDNKGRYPLAMTVINGQSDRKYMKMLLEHGADPTATDETGQSVLEWVTELGYTDAVELMEAYVQE</sequence>
<feature type="repeat" description="ANK" evidence="3">
    <location>
        <begin position="109"/>
        <end position="143"/>
    </location>
</feature>
<dbReference type="PANTHER" id="PTHR24126:SF14">
    <property type="entry name" value="ANK_REP_REGION DOMAIN-CONTAINING PROTEIN"/>
    <property type="match status" value="1"/>
</dbReference>
<organism evidence="4 5">
    <name type="scientific">Natrinema pallidum</name>
    <dbReference type="NCBI Taxonomy" id="69527"/>
    <lineage>
        <taxon>Archaea</taxon>
        <taxon>Methanobacteriati</taxon>
        <taxon>Methanobacteriota</taxon>
        <taxon>Stenosarchaea group</taxon>
        <taxon>Halobacteria</taxon>
        <taxon>Halobacteriales</taxon>
        <taxon>Natrialbaceae</taxon>
        <taxon>Natrinema</taxon>
    </lineage>
</organism>
<evidence type="ECO:0000256" key="2">
    <source>
        <dbReference type="ARBA" id="ARBA00023043"/>
    </source>
</evidence>
<dbReference type="PRINTS" id="PR01415">
    <property type="entry name" value="ANKYRIN"/>
</dbReference>
<dbReference type="PANTHER" id="PTHR24126">
    <property type="entry name" value="ANKYRIN REPEAT, PH AND SEC7 DOMAIN CONTAINING PROTEIN SECG-RELATED"/>
    <property type="match status" value="1"/>
</dbReference>
<evidence type="ECO:0000256" key="3">
    <source>
        <dbReference type="PROSITE-ProRule" id="PRU00023"/>
    </source>
</evidence>
<accession>A0A4P9TCZ4</accession>
<proteinExistence type="predicted"/>
<keyword evidence="5" id="KW-1185">Reference proteome</keyword>
<evidence type="ECO:0000313" key="4">
    <source>
        <dbReference type="EMBL" id="QCW01945.1"/>
    </source>
</evidence>
<dbReference type="Pfam" id="PF12796">
    <property type="entry name" value="Ank_2"/>
    <property type="match status" value="1"/>
</dbReference>
<keyword evidence="2 3" id="KW-0040">ANK repeat</keyword>
<dbReference type="InterPro" id="IPR036770">
    <property type="entry name" value="Ankyrin_rpt-contain_sf"/>
</dbReference>
<dbReference type="SUPFAM" id="SSF48403">
    <property type="entry name" value="Ankyrin repeat"/>
    <property type="match status" value="1"/>
</dbReference>
<evidence type="ECO:0000256" key="1">
    <source>
        <dbReference type="ARBA" id="ARBA00022737"/>
    </source>
</evidence>
<name>A0A4P9TCZ4_9EURY</name>
<reference evidence="5" key="1">
    <citation type="submission" date="2019-05" db="EMBL/GenBank/DDBJ databases">
        <title>Complete Genome Sequence and Methylation Pattern of the Halophilic Archaeon Natrinema pallidum BOL6-1.</title>
        <authorList>
            <person name="DasSarma P."/>
            <person name="DasSarma B.P."/>
            <person name="DasSarma S.L."/>
            <person name="Martinez F.L."/>
            <person name="Guzman D."/>
            <person name="Roberts R.J."/>
            <person name="DasSarma S."/>
        </authorList>
    </citation>
    <scope>NUCLEOTIDE SEQUENCE [LARGE SCALE GENOMIC DNA]</scope>
    <source>
        <strain evidence="5">BOL6-1</strain>
    </source>
</reference>
<protein>
    <submittedName>
        <fullName evidence="4">Ankyrin repeat domain-containing protein</fullName>
    </submittedName>
</protein>
<dbReference type="GeneID" id="96154545"/>
<feature type="repeat" description="ANK" evidence="3">
    <location>
        <begin position="76"/>
        <end position="108"/>
    </location>
</feature>
<dbReference type="Proteomes" id="UP000307562">
    <property type="component" value="Chromosome"/>
</dbReference>
<dbReference type="InterPro" id="IPR002110">
    <property type="entry name" value="Ankyrin_rpt"/>
</dbReference>
<gene>
    <name evidence="4" type="ORF">FGF80_01230</name>
</gene>
<dbReference type="KEGG" id="npl:FGF80_01230"/>